<comment type="caution">
    <text evidence="2">The sequence shown here is derived from an EMBL/GenBank/DDBJ whole genome shotgun (WGS) entry which is preliminary data.</text>
</comment>
<accession>A0A4Y2C393</accession>
<protein>
    <submittedName>
        <fullName evidence="2">Uncharacterized protein</fullName>
    </submittedName>
</protein>
<gene>
    <name evidence="2" type="ORF">AVEN_110265_1</name>
</gene>
<keyword evidence="1" id="KW-0472">Membrane</keyword>
<dbReference type="Proteomes" id="UP000499080">
    <property type="component" value="Unassembled WGS sequence"/>
</dbReference>
<evidence type="ECO:0000256" key="1">
    <source>
        <dbReference type="SAM" id="Phobius"/>
    </source>
</evidence>
<organism evidence="2 3">
    <name type="scientific">Araneus ventricosus</name>
    <name type="common">Orbweaver spider</name>
    <name type="synonym">Epeira ventricosa</name>
    <dbReference type="NCBI Taxonomy" id="182803"/>
    <lineage>
        <taxon>Eukaryota</taxon>
        <taxon>Metazoa</taxon>
        <taxon>Ecdysozoa</taxon>
        <taxon>Arthropoda</taxon>
        <taxon>Chelicerata</taxon>
        <taxon>Arachnida</taxon>
        <taxon>Araneae</taxon>
        <taxon>Araneomorphae</taxon>
        <taxon>Entelegynae</taxon>
        <taxon>Araneoidea</taxon>
        <taxon>Araneidae</taxon>
        <taxon>Araneus</taxon>
    </lineage>
</organism>
<feature type="transmembrane region" description="Helical" evidence="1">
    <location>
        <begin position="38"/>
        <end position="55"/>
    </location>
</feature>
<dbReference type="AlphaFoldDB" id="A0A4Y2C393"/>
<reference evidence="2 3" key="1">
    <citation type="journal article" date="2019" name="Sci. Rep.">
        <title>Orb-weaving spider Araneus ventricosus genome elucidates the spidroin gene catalogue.</title>
        <authorList>
            <person name="Kono N."/>
            <person name="Nakamura H."/>
            <person name="Ohtoshi R."/>
            <person name="Moran D.A.P."/>
            <person name="Shinohara A."/>
            <person name="Yoshida Y."/>
            <person name="Fujiwara M."/>
            <person name="Mori M."/>
            <person name="Tomita M."/>
            <person name="Arakawa K."/>
        </authorList>
    </citation>
    <scope>NUCLEOTIDE SEQUENCE [LARGE SCALE GENOMIC DNA]</scope>
</reference>
<evidence type="ECO:0000313" key="2">
    <source>
        <dbReference type="EMBL" id="GBL98235.1"/>
    </source>
</evidence>
<keyword evidence="1" id="KW-1133">Transmembrane helix</keyword>
<keyword evidence="3" id="KW-1185">Reference proteome</keyword>
<evidence type="ECO:0000313" key="3">
    <source>
        <dbReference type="Proteomes" id="UP000499080"/>
    </source>
</evidence>
<sequence>MFNSNVHPHRPRSSEYKRSEFRRQINAWWNTQSEGEKVALTLFGINLCVFLLWRIPVLQPFMMKYFCASPALKNEEKSTNQKPTENEMVK</sequence>
<dbReference type="OrthoDB" id="10260614at2759"/>
<dbReference type="EMBL" id="BGPR01085150">
    <property type="protein sequence ID" value="GBL98235.1"/>
    <property type="molecule type" value="Genomic_DNA"/>
</dbReference>
<name>A0A4Y2C393_ARAVE</name>
<proteinExistence type="predicted"/>
<keyword evidence="1" id="KW-0812">Transmembrane</keyword>